<protein>
    <submittedName>
        <fullName evidence="2">Low temperature requirement protein A</fullName>
    </submittedName>
</protein>
<reference evidence="2 3" key="1">
    <citation type="submission" date="2018-07" db="EMBL/GenBank/DDBJ databases">
        <title>Phylogenomic Insights into understanding Host Adaptation of Lactobacillus reuteri by a novel species, Lactobacillus spp. M31.</title>
        <authorList>
            <person name="Sharma S."/>
            <person name="Patil P."/>
            <person name="Korpole S."/>
            <person name="Patil P.B."/>
        </authorList>
    </citation>
    <scope>NUCLEOTIDE SEQUENCE [LARGE SCALE GENOMIC DNA]</scope>
    <source>
        <strain evidence="2 3">M31</strain>
    </source>
</reference>
<keyword evidence="1" id="KW-0472">Membrane</keyword>
<feature type="transmembrane region" description="Helical" evidence="1">
    <location>
        <begin position="211"/>
        <end position="230"/>
    </location>
</feature>
<feature type="transmembrane region" description="Helical" evidence="1">
    <location>
        <begin position="92"/>
        <end position="111"/>
    </location>
</feature>
<keyword evidence="3" id="KW-1185">Reference proteome</keyword>
<feature type="transmembrane region" description="Helical" evidence="1">
    <location>
        <begin position="63"/>
        <end position="80"/>
    </location>
</feature>
<evidence type="ECO:0000313" key="3">
    <source>
        <dbReference type="Proteomes" id="UP000704341"/>
    </source>
</evidence>
<dbReference type="Proteomes" id="UP000704341">
    <property type="component" value="Unassembled WGS sequence"/>
</dbReference>
<name>A0ABR8P8H3_9LACO</name>
<feature type="transmembrane region" description="Helical" evidence="1">
    <location>
        <begin position="147"/>
        <end position="168"/>
    </location>
</feature>
<feature type="transmembrane region" description="Helical" evidence="1">
    <location>
        <begin position="309"/>
        <end position="326"/>
    </location>
</feature>
<proteinExistence type="predicted"/>
<evidence type="ECO:0000256" key="1">
    <source>
        <dbReference type="SAM" id="Phobius"/>
    </source>
</evidence>
<feature type="transmembrane region" description="Helical" evidence="1">
    <location>
        <begin position="242"/>
        <end position="268"/>
    </location>
</feature>
<keyword evidence="1" id="KW-0812">Transmembrane</keyword>
<organism evidence="2 3">
    <name type="scientific">Limosilactobacillus walteri</name>
    <dbReference type="NCBI Taxonomy" id="2268022"/>
    <lineage>
        <taxon>Bacteria</taxon>
        <taxon>Bacillati</taxon>
        <taxon>Bacillota</taxon>
        <taxon>Bacilli</taxon>
        <taxon>Lactobacillales</taxon>
        <taxon>Lactobacillaceae</taxon>
        <taxon>Limosilactobacillus</taxon>
    </lineage>
</organism>
<feature type="transmembrane region" description="Helical" evidence="1">
    <location>
        <begin position="180"/>
        <end position="199"/>
    </location>
</feature>
<comment type="caution">
    <text evidence="2">The sequence shown here is derived from an EMBL/GenBank/DDBJ whole genome shotgun (WGS) entry which is preliminary data.</text>
</comment>
<feature type="transmembrane region" description="Helical" evidence="1">
    <location>
        <begin position="37"/>
        <end position="56"/>
    </location>
</feature>
<gene>
    <name evidence="2" type="ORF">DTK66_07925</name>
</gene>
<dbReference type="EMBL" id="QORN01000030">
    <property type="protein sequence ID" value="MBD5807020.1"/>
    <property type="molecule type" value="Genomic_DNA"/>
</dbReference>
<keyword evidence="1" id="KW-1133">Transmembrane helix</keyword>
<dbReference type="Pfam" id="PF06772">
    <property type="entry name" value="LtrA"/>
    <property type="match status" value="1"/>
</dbReference>
<accession>A0ABR8P8H3</accession>
<feature type="transmembrane region" description="Helical" evidence="1">
    <location>
        <begin position="123"/>
        <end position="141"/>
    </location>
</feature>
<dbReference type="InterPro" id="IPR010640">
    <property type="entry name" value="Low_temperature_requirement_A"/>
</dbReference>
<sequence length="357" mass="40820">MLELFYDLIFVYAIARITLMIHHPVNGSLPLKTYGEFIIVVIFVLQIWLYQTLYINRFGTSRMIDTIGLLISMFAATYLANNINTEWRLTFHTFNLAVALTVANLIGQYYFGSDRQPGKNRDLRAFLIALSLEFIFLIAGLTIGYRYGIYLCIIGGLIGFLMPTVIYKMFKPEQVNFPHLVERLSLIIIITFGETLVNITHYFKGAIYSPLPIAIFVGVAALFGVYTLLVERFLNHHQSTRGFIAMYTHVVMIISLLSITAGTIYMANDEVSRLFLSGFIATNLIVFYVCLWLYGSYNHQHLSLSSRDLLTMAVVLIFGCAMALLWRNSNLGLMTAFMLTNVIEFCFMEYRLHRTIK</sequence>
<feature type="transmembrane region" description="Helical" evidence="1">
    <location>
        <begin position="332"/>
        <end position="352"/>
    </location>
</feature>
<dbReference type="PANTHER" id="PTHR36840:SF1">
    <property type="entry name" value="BLL5714 PROTEIN"/>
    <property type="match status" value="1"/>
</dbReference>
<evidence type="ECO:0000313" key="2">
    <source>
        <dbReference type="EMBL" id="MBD5807020.1"/>
    </source>
</evidence>
<dbReference type="PANTHER" id="PTHR36840">
    <property type="entry name" value="BLL5714 PROTEIN"/>
    <property type="match status" value="1"/>
</dbReference>
<feature type="transmembrane region" description="Helical" evidence="1">
    <location>
        <begin position="274"/>
        <end position="297"/>
    </location>
</feature>